<dbReference type="RefSeq" id="WP_099260485.1">
    <property type="nucleotide sequence ID" value="NZ_NIZW01000006.1"/>
</dbReference>
<dbReference type="SUPFAM" id="SSF88946">
    <property type="entry name" value="Sigma2 domain of RNA polymerase sigma factors"/>
    <property type="match status" value="1"/>
</dbReference>
<reference evidence="2 3" key="1">
    <citation type="submission" date="2017-06" db="EMBL/GenBank/DDBJ databases">
        <title>Description of Rhodopirellula bahusiensis sp. nov.</title>
        <authorList>
            <person name="Kizina J."/>
            <person name="Harder J."/>
        </authorList>
    </citation>
    <scope>NUCLEOTIDE SEQUENCE [LARGE SCALE GENOMIC DNA]</scope>
    <source>
        <strain evidence="2 3">SWK21</strain>
    </source>
</reference>
<dbReference type="AlphaFoldDB" id="A0A2G1W9Y6"/>
<organism evidence="2 3">
    <name type="scientific">Rhodopirellula bahusiensis</name>
    <dbReference type="NCBI Taxonomy" id="2014065"/>
    <lineage>
        <taxon>Bacteria</taxon>
        <taxon>Pseudomonadati</taxon>
        <taxon>Planctomycetota</taxon>
        <taxon>Planctomycetia</taxon>
        <taxon>Pirellulales</taxon>
        <taxon>Pirellulaceae</taxon>
        <taxon>Rhodopirellula</taxon>
    </lineage>
</organism>
<dbReference type="GO" id="GO:0003700">
    <property type="term" value="F:DNA-binding transcription factor activity"/>
    <property type="evidence" value="ECO:0007669"/>
    <property type="project" value="InterPro"/>
</dbReference>
<dbReference type="Gene3D" id="1.10.1740.10">
    <property type="match status" value="1"/>
</dbReference>
<dbReference type="SUPFAM" id="SSF88659">
    <property type="entry name" value="Sigma3 and sigma4 domains of RNA polymerase sigma factors"/>
    <property type="match status" value="1"/>
</dbReference>
<evidence type="ECO:0000259" key="1">
    <source>
        <dbReference type="Pfam" id="PF07638"/>
    </source>
</evidence>
<sequence>MRAVEEGDEDATTELWEFCYPRLLNYSRQKLPSRLRRVLDEEDVALSAFKSFCRGAQMGALGDVKGRDSLWKLLFCIASRKARSYIRQQNAAKRGGGNVSGESAFETLGKTSGIENVASPSDGPDALAIFSADCQRLFDSLEDDVLEMIALLRIEGYSCDEIAQRADMSKRSVERRLNLIRQIWMSEGAMDEPSV</sequence>
<dbReference type="Pfam" id="PF07638">
    <property type="entry name" value="Sigma70_ECF"/>
    <property type="match status" value="1"/>
</dbReference>
<dbReference type="OrthoDB" id="291381at2"/>
<dbReference type="Proteomes" id="UP000225740">
    <property type="component" value="Unassembled WGS sequence"/>
</dbReference>
<name>A0A2G1W9Y6_9BACT</name>
<dbReference type="InterPro" id="IPR013324">
    <property type="entry name" value="RNA_pol_sigma_r3/r4-like"/>
</dbReference>
<protein>
    <submittedName>
        <fullName evidence="2">RNA polymerase subunit sigma-70</fullName>
    </submittedName>
</protein>
<dbReference type="InterPro" id="IPR036388">
    <property type="entry name" value="WH-like_DNA-bd_sf"/>
</dbReference>
<dbReference type="EMBL" id="NIZW01000006">
    <property type="protein sequence ID" value="PHQ35852.1"/>
    <property type="molecule type" value="Genomic_DNA"/>
</dbReference>
<evidence type="ECO:0000313" key="3">
    <source>
        <dbReference type="Proteomes" id="UP000225740"/>
    </source>
</evidence>
<dbReference type="InterPro" id="IPR053812">
    <property type="entry name" value="HTH_Sigma70_ECF-like"/>
</dbReference>
<comment type="caution">
    <text evidence="2">The sequence shown here is derived from an EMBL/GenBank/DDBJ whole genome shotgun (WGS) entry which is preliminary data.</text>
</comment>
<gene>
    <name evidence="2" type="ORF">CEE69_09170</name>
</gene>
<accession>A0A2G1W9Y6</accession>
<dbReference type="Gene3D" id="1.10.10.10">
    <property type="entry name" value="Winged helix-like DNA-binding domain superfamily/Winged helix DNA-binding domain"/>
    <property type="match status" value="1"/>
</dbReference>
<evidence type="ECO:0000313" key="2">
    <source>
        <dbReference type="EMBL" id="PHQ35852.1"/>
    </source>
</evidence>
<keyword evidence="3" id="KW-1185">Reference proteome</keyword>
<dbReference type="GeneID" id="90608346"/>
<proteinExistence type="predicted"/>
<dbReference type="InterPro" id="IPR013325">
    <property type="entry name" value="RNA_pol_sigma_r2"/>
</dbReference>
<dbReference type="GO" id="GO:0006352">
    <property type="term" value="P:DNA-templated transcription initiation"/>
    <property type="evidence" value="ECO:0007669"/>
    <property type="project" value="InterPro"/>
</dbReference>
<feature type="domain" description="RNA polymerase sigma-70 ECF-like HTH" evidence="1">
    <location>
        <begin position="2"/>
        <end position="187"/>
    </location>
</feature>